<proteinExistence type="predicted"/>
<dbReference type="EMBL" id="CP119075">
    <property type="protein sequence ID" value="WED66285.1"/>
    <property type="molecule type" value="Genomic_DNA"/>
</dbReference>
<dbReference type="GO" id="GO:0006508">
    <property type="term" value="P:proteolysis"/>
    <property type="evidence" value="ECO:0007669"/>
    <property type="project" value="UniProtKB-KW"/>
</dbReference>
<keyword evidence="3" id="KW-0645">Protease</keyword>
<feature type="transmembrane region" description="Helical" evidence="8">
    <location>
        <begin position="322"/>
        <end position="341"/>
    </location>
</feature>
<evidence type="ECO:0000256" key="7">
    <source>
        <dbReference type="ARBA" id="ARBA00023136"/>
    </source>
</evidence>
<dbReference type="InterPro" id="IPR019127">
    <property type="entry name" value="Exosortase"/>
</dbReference>
<dbReference type="NCBIfam" id="TIGR04178">
    <property type="entry name" value="exo_archaeo"/>
    <property type="match status" value="1"/>
</dbReference>
<evidence type="ECO:0000256" key="5">
    <source>
        <dbReference type="ARBA" id="ARBA00022801"/>
    </source>
</evidence>
<dbReference type="GO" id="GO:0005886">
    <property type="term" value="C:plasma membrane"/>
    <property type="evidence" value="ECO:0007669"/>
    <property type="project" value="UniProtKB-SubCell"/>
</dbReference>
<keyword evidence="6 8" id="KW-1133">Transmembrane helix</keyword>
<keyword evidence="7 8" id="KW-0472">Membrane</keyword>
<feature type="transmembrane region" description="Helical" evidence="8">
    <location>
        <begin position="113"/>
        <end position="131"/>
    </location>
</feature>
<dbReference type="Proteomes" id="UP001218638">
    <property type="component" value="Chromosome"/>
</dbReference>
<organism evidence="9 10">
    <name type="scientific">Synoicihabitans lomoniglobus</name>
    <dbReference type="NCBI Taxonomy" id="2909285"/>
    <lineage>
        <taxon>Bacteria</taxon>
        <taxon>Pseudomonadati</taxon>
        <taxon>Verrucomicrobiota</taxon>
        <taxon>Opitutia</taxon>
        <taxon>Opitutales</taxon>
        <taxon>Opitutaceae</taxon>
        <taxon>Synoicihabitans</taxon>
    </lineage>
</organism>
<name>A0AAF0I448_9BACT</name>
<keyword evidence="4 8" id="KW-0812">Transmembrane</keyword>
<gene>
    <name evidence="9" type="ORF">PXH66_05415</name>
</gene>
<keyword evidence="10" id="KW-1185">Reference proteome</keyword>
<evidence type="ECO:0000256" key="4">
    <source>
        <dbReference type="ARBA" id="ARBA00022692"/>
    </source>
</evidence>
<dbReference type="AlphaFoldDB" id="A0AAF0I448"/>
<evidence type="ECO:0000313" key="10">
    <source>
        <dbReference type="Proteomes" id="UP001218638"/>
    </source>
</evidence>
<dbReference type="Pfam" id="PF09721">
    <property type="entry name" value="Exosortase_EpsH"/>
    <property type="match status" value="1"/>
</dbReference>
<feature type="transmembrane region" description="Helical" evidence="8">
    <location>
        <begin position="265"/>
        <end position="287"/>
    </location>
</feature>
<keyword evidence="2" id="KW-1003">Cell membrane</keyword>
<dbReference type="InterPro" id="IPR026392">
    <property type="entry name" value="Exo/Archaeosortase_dom"/>
</dbReference>
<feature type="transmembrane region" description="Helical" evidence="8">
    <location>
        <begin position="85"/>
        <end position="101"/>
    </location>
</feature>
<reference evidence="9" key="1">
    <citation type="submission" date="2023-03" db="EMBL/GenBank/DDBJ databases">
        <title>Lomoglobus Profundus gen. nov., sp. nov., a novel member of the phylum Verrucomicrobia, isolated from deep-marine sediment of South China Sea.</title>
        <authorList>
            <person name="Ahmad T."/>
            <person name="Ishaq S.E."/>
            <person name="Wang F."/>
        </authorList>
    </citation>
    <scope>NUCLEOTIDE SEQUENCE</scope>
    <source>
        <strain evidence="9">LMO-M01</strain>
    </source>
</reference>
<evidence type="ECO:0000256" key="2">
    <source>
        <dbReference type="ARBA" id="ARBA00022475"/>
    </source>
</evidence>
<dbReference type="KEGG" id="slom:PXH66_05415"/>
<accession>A0AAF0I448</accession>
<evidence type="ECO:0000256" key="8">
    <source>
        <dbReference type="SAM" id="Phobius"/>
    </source>
</evidence>
<protein>
    <submittedName>
        <fullName evidence="9">Exosortase/archaeosortase family protein</fullName>
    </submittedName>
</protein>
<evidence type="ECO:0000256" key="3">
    <source>
        <dbReference type="ARBA" id="ARBA00022670"/>
    </source>
</evidence>
<keyword evidence="5" id="KW-0378">Hydrolase</keyword>
<evidence type="ECO:0000313" key="9">
    <source>
        <dbReference type="EMBL" id="WED66285.1"/>
    </source>
</evidence>
<comment type="subcellular location">
    <subcellularLocation>
        <location evidence="1">Cell membrane</location>
        <topology evidence="1">Multi-pass membrane protein</topology>
    </subcellularLocation>
</comment>
<feature type="transmembrane region" description="Helical" evidence="8">
    <location>
        <begin position="233"/>
        <end position="253"/>
    </location>
</feature>
<dbReference type="RefSeq" id="WP_330932261.1">
    <property type="nucleotide sequence ID" value="NZ_CP119075.1"/>
</dbReference>
<evidence type="ECO:0000256" key="1">
    <source>
        <dbReference type="ARBA" id="ARBA00004651"/>
    </source>
</evidence>
<sequence>MRDEFPVKPVHPTPPDRPRSWPLAMLVGAVWLPLLTRLSLSWRSDPELWHGWAVPLVAMGIARVRWQEWSGPMPVSRRARRLGEWGYGVALVLSLALLPVIEANPAWPSAQWLGAGLATIATLSILAAWGGRDAWRTFGFPLFFMHTALAAPALVKEPVMDFLMQSNAFIAAEVLSLLGKTAVVRGNLIEVEAGVIGVEEACSGLRSLQAVWMFAWMFGAVNRLRWSGRWQVVGFAVAAAWVGNLGRTMVLTWRMEDAGIAAGEAWHDASGVIALVLTLGAVFALAVRVESRQVVAPEVTAATTIAPRPVPLQRRLNVRSRWVAVVVVLVVVTEAATAWWYDAPGEATRFEHWYLQGAPERWKEVPVDAGVREALACSGADQLEQTPAPGQPRGMGLVMRWQRDRTMFAAGALAHAPTVCMPAIGGRLQRELPSVEVRLPDGELRFAAYVFHTRGRTQHVFNAGWNVQTESPIVVTSGAAGSSIRRERLARVARRTKFSEIDRVVLVVEDAVDDDAAVAWLRATVAELLIRRQD</sequence>
<evidence type="ECO:0000256" key="6">
    <source>
        <dbReference type="ARBA" id="ARBA00022989"/>
    </source>
</evidence>
<dbReference type="GO" id="GO:0008233">
    <property type="term" value="F:peptidase activity"/>
    <property type="evidence" value="ECO:0007669"/>
    <property type="project" value="UniProtKB-KW"/>
</dbReference>